<dbReference type="GO" id="GO:0003723">
    <property type="term" value="F:RNA binding"/>
    <property type="evidence" value="ECO:0007669"/>
    <property type="project" value="InterPro"/>
</dbReference>
<keyword evidence="4" id="KW-1185">Reference proteome</keyword>
<proteinExistence type="predicted"/>
<reference evidence="3 4" key="1">
    <citation type="submission" date="2020-08" db="EMBL/GenBank/DDBJ databases">
        <title>Plant Genome Project.</title>
        <authorList>
            <person name="Zhang R.-G."/>
        </authorList>
    </citation>
    <scope>NUCLEOTIDE SEQUENCE [LARGE SCALE GENOMIC DNA]</scope>
    <source>
        <tissue evidence="3">Rhizome</tissue>
    </source>
</reference>
<accession>A0A8J5FK38</accession>
<sequence length="690" mass="76745">MRYLYFDPRRLLAAKKLTEAWSSGDHRRFLLLFLESCSNRSQLAQVHARMIRSRLVEDTFAASRLLAVFTSPSAISNMTAARRLFDLIPQPNIFMWNSIIRGYTHHCAPHDALSAFKLLLRRADFPPDSYTFSTVSRACAQLGSLRDGSSVHAMATRFGFDSDMFVMSGFINFYSGCGDIDVARKVFDEMPQKDVVSWTSMISGYLQQNQLDEGFRLFDEMRKVGIEPNKFTLTSLLSACGELYALGRGSLLHSQIMEYGWEFDIDIGNSVISMYAKCGSLIDALNVLKSMPTTNTATWNVLISGLVLSGHHKEALNIYQEMTCRNERPDGITISAALSACAQLGNLQQGKLLHAFVEENLEVCDVFLGNALINMYAKCGDFSEAESIFREMPVRDVFSWTALISGYVQGNLYKEALTFFEEMQLSNVKGNEVTMVSLLSACSQLGALDQGKLIHAYIEENEIKKDVCLQNALIDMYAKCGCTDVAMQIFHGMPHKDSHTWNAMIGGLATNGQGREAIHLFNQMHELRDVKPDNVTFMAVLSACTHSGMVNEGLAYFNLMSELYGVSPGVEHYGCLIDLLARAGFIDEAMDVIKKMPLGPNHLIWGSILSACRIQGKVELAEKILQNIIKLSPGDEGAHALISNLYAEARRWDEVGQVRTLMGSKMIVKSPGLSSIEVDGAHEFLVEDRS</sequence>
<dbReference type="FunFam" id="1.25.40.10:FF:000436">
    <property type="entry name" value="Pentatricopeptide repeat-containing protein At5g39350 family"/>
    <property type="match status" value="1"/>
</dbReference>
<evidence type="ECO:0000313" key="4">
    <source>
        <dbReference type="Proteomes" id="UP000734854"/>
    </source>
</evidence>
<dbReference type="OrthoDB" id="185373at2759"/>
<dbReference type="Pfam" id="PF13041">
    <property type="entry name" value="PPR_2"/>
    <property type="match status" value="5"/>
</dbReference>
<feature type="repeat" description="PPR" evidence="2">
    <location>
        <begin position="295"/>
        <end position="329"/>
    </location>
</feature>
<dbReference type="FunFam" id="1.25.40.10:FF:000344">
    <property type="entry name" value="Pentatricopeptide repeat-containing protein"/>
    <property type="match status" value="1"/>
</dbReference>
<dbReference type="Pfam" id="PF01535">
    <property type="entry name" value="PPR"/>
    <property type="match status" value="3"/>
</dbReference>
<dbReference type="InterPro" id="IPR046848">
    <property type="entry name" value="E_motif"/>
</dbReference>
<organism evidence="3 4">
    <name type="scientific">Zingiber officinale</name>
    <name type="common">Ginger</name>
    <name type="synonym">Amomum zingiber</name>
    <dbReference type="NCBI Taxonomy" id="94328"/>
    <lineage>
        <taxon>Eukaryota</taxon>
        <taxon>Viridiplantae</taxon>
        <taxon>Streptophyta</taxon>
        <taxon>Embryophyta</taxon>
        <taxon>Tracheophyta</taxon>
        <taxon>Spermatophyta</taxon>
        <taxon>Magnoliopsida</taxon>
        <taxon>Liliopsida</taxon>
        <taxon>Zingiberales</taxon>
        <taxon>Zingiberaceae</taxon>
        <taxon>Zingiber</taxon>
    </lineage>
</organism>
<dbReference type="InterPro" id="IPR002885">
    <property type="entry name" value="PPR_rpt"/>
</dbReference>
<dbReference type="NCBIfam" id="TIGR00756">
    <property type="entry name" value="PPR"/>
    <property type="match status" value="7"/>
</dbReference>
<dbReference type="AlphaFoldDB" id="A0A8J5FK38"/>
<dbReference type="PANTHER" id="PTHR47926">
    <property type="entry name" value="PENTATRICOPEPTIDE REPEAT-CONTAINING PROTEIN"/>
    <property type="match status" value="1"/>
</dbReference>
<feature type="repeat" description="PPR" evidence="2">
    <location>
        <begin position="194"/>
        <end position="228"/>
    </location>
</feature>
<dbReference type="FunFam" id="1.25.40.10:FF:000073">
    <property type="entry name" value="Pentatricopeptide repeat-containing protein chloroplastic"/>
    <property type="match status" value="1"/>
</dbReference>
<dbReference type="EMBL" id="JACMSC010000014">
    <property type="protein sequence ID" value="KAG6489940.1"/>
    <property type="molecule type" value="Genomic_DNA"/>
</dbReference>
<gene>
    <name evidence="3" type="ORF">ZIOFF_051221</name>
</gene>
<comment type="caution">
    <text evidence="3">The sequence shown here is derived from an EMBL/GenBank/DDBJ whole genome shotgun (WGS) entry which is preliminary data.</text>
</comment>
<protein>
    <recommendedName>
        <fullName evidence="5">Pentatricopeptide repeat-containing protein</fullName>
    </recommendedName>
</protein>
<dbReference type="PROSITE" id="PS51375">
    <property type="entry name" value="PPR"/>
    <property type="match status" value="5"/>
</dbReference>
<dbReference type="Pfam" id="PF20431">
    <property type="entry name" value="E_motif"/>
    <property type="match status" value="1"/>
</dbReference>
<dbReference type="FunFam" id="1.25.40.10:FF:000184">
    <property type="entry name" value="Pentatricopeptide repeat-containing protein, chloroplastic"/>
    <property type="match status" value="1"/>
</dbReference>
<dbReference type="GO" id="GO:0009451">
    <property type="term" value="P:RNA modification"/>
    <property type="evidence" value="ECO:0007669"/>
    <property type="project" value="InterPro"/>
</dbReference>
<name>A0A8J5FK38_ZINOF</name>
<evidence type="ECO:0000256" key="2">
    <source>
        <dbReference type="PROSITE-ProRule" id="PRU00708"/>
    </source>
</evidence>
<feature type="repeat" description="PPR" evidence="2">
    <location>
        <begin position="497"/>
        <end position="527"/>
    </location>
</feature>
<feature type="repeat" description="PPR" evidence="2">
    <location>
        <begin position="365"/>
        <end position="395"/>
    </location>
</feature>
<evidence type="ECO:0000256" key="1">
    <source>
        <dbReference type="ARBA" id="ARBA00022737"/>
    </source>
</evidence>
<dbReference type="InterPro" id="IPR046960">
    <property type="entry name" value="PPR_At4g14850-like_plant"/>
</dbReference>
<evidence type="ECO:0008006" key="5">
    <source>
        <dbReference type="Google" id="ProtNLM"/>
    </source>
</evidence>
<feature type="repeat" description="PPR" evidence="2">
    <location>
        <begin position="396"/>
        <end position="430"/>
    </location>
</feature>
<evidence type="ECO:0000313" key="3">
    <source>
        <dbReference type="EMBL" id="KAG6489940.1"/>
    </source>
</evidence>
<keyword evidence="1" id="KW-0677">Repeat</keyword>
<dbReference type="PANTHER" id="PTHR47926:SF422">
    <property type="entry name" value="PENTACOTRIPEPTIDE-REPEAT REGION OF PRORP DOMAIN-CONTAINING PROTEIN"/>
    <property type="match status" value="1"/>
</dbReference>
<dbReference type="Proteomes" id="UP000734854">
    <property type="component" value="Unassembled WGS sequence"/>
</dbReference>